<evidence type="ECO:0000256" key="4">
    <source>
        <dbReference type="ARBA" id="ARBA00022984"/>
    </source>
</evidence>
<dbReference type="Gene3D" id="2.40.440.10">
    <property type="entry name" value="L,D-transpeptidase catalytic domain-like"/>
    <property type="match status" value="1"/>
</dbReference>
<accession>A0ABN3R3C3</accession>
<comment type="pathway">
    <text evidence="1 7">Cell wall biogenesis; peptidoglycan biosynthesis.</text>
</comment>
<evidence type="ECO:0000256" key="6">
    <source>
        <dbReference type="ARBA" id="ARBA00023316"/>
    </source>
</evidence>
<dbReference type="InterPro" id="IPR041280">
    <property type="entry name" value="Big_10"/>
</dbReference>
<feature type="active site" description="Nucleophile" evidence="7">
    <location>
        <position position="369"/>
    </location>
</feature>
<feature type="active site" description="Proton donor/acceptor" evidence="7">
    <location>
        <position position="351"/>
    </location>
</feature>
<dbReference type="PROSITE" id="PS52029">
    <property type="entry name" value="LD_TPASE"/>
    <property type="match status" value="1"/>
</dbReference>
<proteinExistence type="predicted"/>
<dbReference type="Proteomes" id="UP001500151">
    <property type="component" value="Unassembled WGS sequence"/>
</dbReference>
<dbReference type="InterPro" id="IPR005490">
    <property type="entry name" value="LD_TPept_cat_dom"/>
</dbReference>
<dbReference type="InterPro" id="IPR038063">
    <property type="entry name" value="Transpep_catalytic_dom"/>
</dbReference>
<evidence type="ECO:0000313" key="9">
    <source>
        <dbReference type="EMBL" id="GAA2642516.1"/>
    </source>
</evidence>
<dbReference type="Pfam" id="PF03734">
    <property type="entry name" value="YkuD"/>
    <property type="match status" value="1"/>
</dbReference>
<keyword evidence="5" id="KW-0012">Acyltransferase</keyword>
<reference evidence="9 10" key="1">
    <citation type="journal article" date="2019" name="Int. J. Syst. Evol. Microbiol.">
        <title>The Global Catalogue of Microorganisms (GCM) 10K type strain sequencing project: providing services to taxonomists for standard genome sequencing and annotation.</title>
        <authorList>
            <consortium name="The Broad Institute Genomics Platform"/>
            <consortium name="The Broad Institute Genome Sequencing Center for Infectious Disease"/>
            <person name="Wu L."/>
            <person name="Ma J."/>
        </authorList>
    </citation>
    <scope>NUCLEOTIDE SEQUENCE [LARGE SCALE GENOMIC DNA]</scope>
    <source>
        <strain evidence="9 10">JCM 4524</strain>
    </source>
</reference>
<gene>
    <name evidence="9" type="ORF">GCM10010307_45530</name>
</gene>
<dbReference type="EMBL" id="BAAASJ010000043">
    <property type="protein sequence ID" value="GAA2642516.1"/>
    <property type="molecule type" value="Genomic_DNA"/>
</dbReference>
<sequence length="440" mass="47054">MPDNGSPTRATRRATALTRSYVERMSLSPRNRTVTSCAILLVTLGAGVTACSSDGHPLSASPYDATDQIAFNAPVGDGKKADPDKPLEITAEDSGGRITDVTATDAAGRYVAGELSADGSRWHSTSPLAAGARYTVRVSTENEDGAPGRKVLAFDTGRPSTKKRLGVTFGPKAGTYGVGQPVTAELSAPLKDKAARKVVERALKVVSQPAVQGAWHWVDNKTLHYRPREYWPAHATIRASSNLDGIKVAERLWGGKAKPLKLTTGDRVEAVTDAAAHSMAVYRNGKEIKRIPVTTGKSGFETRNGVKVVLGKEYFVRMRGTSIGIAEGSGENYDLPVYYATRVTWSGEYVHAAPWSTGSQGSANVSHGCTGMSTENAAWFFKTVRPGDLVKVVNSDGEMMPAFGNGFGEWNLDWQNWQKGSALVEGPSPQDRARLSPISA</sequence>
<dbReference type="Gene3D" id="2.60.40.3710">
    <property type="match status" value="1"/>
</dbReference>
<evidence type="ECO:0000256" key="5">
    <source>
        <dbReference type="ARBA" id="ARBA00023315"/>
    </source>
</evidence>
<feature type="domain" description="L,D-TPase catalytic" evidence="8">
    <location>
        <begin position="268"/>
        <end position="393"/>
    </location>
</feature>
<dbReference type="CDD" id="cd16913">
    <property type="entry name" value="YkuD_like"/>
    <property type="match status" value="1"/>
</dbReference>
<dbReference type="PANTHER" id="PTHR30582">
    <property type="entry name" value="L,D-TRANSPEPTIDASE"/>
    <property type="match status" value="1"/>
</dbReference>
<dbReference type="Gene3D" id="2.60.40.3780">
    <property type="match status" value="1"/>
</dbReference>
<keyword evidence="10" id="KW-1185">Reference proteome</keyword>
<dbReference type="SUPFAM" id="SSF141523">
    <property type="entry name" value="L,D-transpeptidase catalytic domain-like"/>
    <property type="match status" value="1"/>
</dbReference>
<dbReference type="PANTHER" id="PTHR30582:SF2">
    <property type="entry name" value="L,D-TRANSPEPTIDASE YCIB-RELATED"/>
    <property type="match status" value="1"/>
</dbReference>
<keyword evidence="4 7" id="KW-0573">Peptidoglycan synthesis</keyword>
<keyword evidence="6 7" id="KW-0961">Cell wall biogenesis/degradation</keyword>
<protein>
    <submittedName>
        <fullName evidence="9">Ig-like domain-containing protein</fullName>
    </submittedName>
</protein>
<dbReference type="InterPro" id="IPR050979">
    <property type="entry name" value="LD-transpeptidase"/>
</dbReference>
<evidence type="ECO:0000256" key="2">
    <source>
        <dbReference type="ARBA" id="ARBA00022679"/>
    </source>
</evidence>
<evidence type="ECO:0000256" key="1">
    <source>
        <dbReference type="ARBA" id="ARBA00004752"/>
    </source>
</evidence>
<organism evidence="9 10">
    <name type="scientific">Streptomyces vastus</name>
    <dbReference type="NCBI Taxonomy" id="285451"/>
    <lineage>
        <taxon>Bacteria</taxon>
        <taxon>Bacillati</taxon>
        <taxon>Actinomycetota</taxon>
        <taxon>Actinomycetes</taxon>
        <taxon>Kitasatosporales</taxon>
        <taxon>Streptomycetaceae</taxon>
        <taxon>Streptomyces</taxon>
    </lineage>
</organism>
<evidence type="ECO:0000259" key="8">
    <source>
        <dbReference type="PROSITE" id="PS52029"/>
    </source>
</evidence>
<evidence type="ECO:0000256" key="7">
    <source>
        <dbReference type="PROSITE-ProRule" id="PRU01373"/>
    </source>
</evidence>
<name>A0ABN3R3C3_9ACTN</name>
<evidence type="ECO:0000256" key="3">
    <source>
        <dbReference type="ARBA" id="ARBA00022960"/>
    </source>
</evidence>
<comment type="caution">
    <text evidence="9">The sequence shown here is derived from an EMBL/GenBank/DDBJ whole genome shotgun (WGS) entry which is preliminary data.</text>
</comment>
<keyword evidence="2" id="KW-0808">Transferase</keyword>
<dbReference type="Pfam" id="PF17964">
    <property type="entry name" value="Big_10"/>
    <property type="match status" value="1"/>
</dbReference>
<keyword evidence="3 7" id="KW-0133">Cell shape</keyword>
<evidence type="ECO:0000313" key="10">
    <source>
        <dbReference type="Proteomes" id="UP001500151"/>
    </source>
</evidence>